<feature type="compositionally biased region" description="Basic and acidic residues" evidence="1">
    <location>
        <begin position="55"/>
        <end position="91"/>
    </location>
</feature>
<sequence length="139" mass="14559">MRRIIAASVIAGLVSAYACAAFAEDQERTQDQTQGRTQTQTHDRIYGSQLMTPQERSEYQHKMRNAKTAEEREQIRQQHHIEMQKRAKEKGMTLPDAPQPGKGGMGPAGGQGPGKGGGQGAGAGKGGGQGGNGAGKGGS</sequence>
<protein>
    <submittedName>
        <fullName evidence="3">Uncharacterized protein</fullName>
    </submittedName>
</protein>
<dbReference type="RefSeq" id="WP_090267999.1">
    <property type="nucleotide sequence ID" value="NZ_FNDS01000016.1"/>
</dbReference>
<accession>A0A1G8MMN6</accession>
<evidence type="ECO:0000256" key="1">
    <source>
        <dbReference type="SAM" id="MobiDB-lite"/>
    </source>
</evidence>
<dbReference type="EMBL" id="FNDS01000016">
    <property type="protein sequence ID" value="SDI69278.1"/>
    <property type="molecule type" value="Genomic_DNA"/>
</dbReference>
<gene>
    <name evidence="3" type="ORF">SAMN05216272_11630</name>
</gene>
<feature type="compositionally biased region" description="Gly residues" evidence="1">
    <location>
        <begin position="101"/>
        <end position="139"/>
    </location>
</feature>
<feature type="region of interest" description="Disordered" evidence="1">
    <location>
        <begin position="25"/>
        <end position="139"/>
    </location>
</feature>
<reference evidence="4" key="1">
    <citation type="submission" date="2016-10" db="EMBL/GenBank/DDBJ databases">
        <authorList>
            <person name="Varghese N."/>
            <person name="Submissions S."/>
        </authorList>
    </citation>
    <scope>NUCLEOTIDE SEQUENCE [LARGE SCALE GENOMIC DNA]</scope>
    <source>
        <strain evidence="4">CCM 7469</strain>
    </source>
</reference>
<name>A0A1G8MMN6_9PSED</name>
<feature type="signal peptide" evidence="2">
    <location>
        <begin position="1"/>
        <end position="23"/>
    </location>
</feature>
<evidence type="ECO:0000313" key="3">
    <source>
        <dbReference type="EMBL" id="SDI69278.1"/>
    </source>
</evidence>
<keyword evidence="2" id="KW-0732">Signal</keyword>
<feature type="compositionally biased region" description="Low complexity" evidence="1">
    <location>
        <begin position="31"/>
        <end position="40"/>
    </location>
</feature>
<keyword evidence="4" id="KW-1185">Reference proteome</keyword>
<feature type="chain" id="PRO_5011781538" evidence="2">
    <location>
        <begin position="24"/>
        <end position="139"/>
    </location>
</feature>
<evidence type="ECO:0000256" key="2">
    <source>
        <dbReference type="SAM" id="SignalP"/>
    </source>
</evidence>
<proteinExistence type="predicted"/>
<dbReference type="OrthoDB" id="8140134at2"/>
<dbReference type="PROSITE" id="PS51257">
    <property type="entry name" value="PROKAR_LIPOPROTEIN"/>
    <property type="match status" value="1"/>
</dbReference>
<dbReference type="AlphaFoldDB" id="A0A1G8MMN6"/>
<organism evidence="3 4">
    <name type="scientific">Pseudomonas panipatensis</name>
    <dbReference type="NCBI Taxonomy" id="428992"/>
    <lineage>
        <taxon>Bacteria</taxon>
        <taxon>Pseudomonadati</taxon>
        <taxon>Pseudomonadota</taxon>
        <taxon>Gammaproteobacteria</taxon>
        <taxon>Pseudomonadales</taxon>
        <taxon>Pseudomonadaceae</taxon>
        <taxon>Pseudomonas</taxon>
    </lineage>
</organism>
<dbReference type="STRING" id="428992.SAMN05216272_11630"/>
<evidence type="ECO:0000313" key="4">
    <source>
        <dbReference type="Proteomes" id="UP000199636"/>
    </source>
</evidence>
<dbReference type="Proteomes" id="UP000199636">
    <property type="component" value="Unassembled WGS sequence"/>
</dbReference>